<reference evidence="2" key="1">
    <citation type="journal article" date="2023" name="Science">
        <title>Genome structures resolve the early diversification of teleost fishes.</title>
        <authorList>
            <person name="Parey E."/>
            <person name="Louis A."/>
            <person name="Montfort J."/>
            <person name="Bouchez O."/>
            <person name="Roques C."/>
            <person name="Iampietro C."/>
            <person name="Lluch J."/>
            <person name="Castinel A."/>
            <person name="Donnadieu C."/>
            <person name="Desvignes T."/>
            <person name="Floi Bucao C."/>
            <person name="Jouanno E."/>
            <person name="Wen M."/>
            <person name="Mejri S."/>
            <person name="Dirks R."/>
            <person name="Jansen H."/>
            <person name="Henkel C."/>
            <person name="Chen W.J."/>
            <person name="Zahm M."/>
            <person name="Cabau C."/>
            <person name="Klopp C."/>
            <person name="Thompson A.W."/>
            <person name="Robinson-Rechavi M."/>
            <person name="Braasch I."/>
            <person name="Lecointre G."/>
            <person name="Bobe J."/>
            <person name="Postlethwait J.H."/>
            <person name="Berthelot C."/>
            <person name="Roest Crollius H."/>
            <person name="Guiguen Y."/>
        </authorList>
    </citation>
    <scope>NUCLEOTIDE SEQUENCE</scope>
    <source>
        <strain evidence="2">WJC10195</strain>
    </source>
</reference>
<accession>A0A9Q1FZ32</accession>
<protein>
    <submittedName>
        <fullName evidence="2">Uncharacterized protein</fullName>
    </submittedName>
</protein>
<sequence>MSRSHRKEKQAQSTLWRHSLCGPGFWVSASPDIIRRWDPDVRLPKARALSKAASKEGDKPPFPPPPRPGRETRQGVAGERGGCDGLHAPAHTRPIVFQRRKQRNSLRRNGRQCIPRRGRLPRGPGSGSKDPPPLQGGVP</sequence>
<evidence type="ECO:0000313" key="3">
    <source>
        <dbReference type="Proteomes" id="UP001152622"/>
    </source>
</evidence>
<comment type="caution">
    <text evidence="2">The sequence shown here is derived from an EMBL/GenBank/DDBJ whole genome shotgun (WGS) entry which is preliminary data.</text>
</comment>
<feature type="compositionally biased region" description="Pro residues" evidence="1">
    <location>
        <begin position="130"/>
        <end position="139"/>
    </location>
</feature>
<feature type="compositionally biased region" description="Basic residues" evidence="1">
    <location>
        <begin position="98"/>
        <end position="120"/>
    </location>
</feature>
<dbReference type="EMBL" id="JAINUF010000003">
    <property type="protein sequence ID" value="KAJ8369880.1"/>
    <property type="molecule type" value="Genomic_DNA"/>
</dbReference>
<feature type="region of interest" description="Disordered" evidence="1">
    <location>
        <begin position="47"/>
        <end position="139"/>
    </location>
</feature>
<evidence type="ECO:0000313" key="2">
    <source>
        <dbReference type="EMBL" id="KAJ8369880.1"/>
    </source>
</evidence>
<keyword evidence="3" id="KW-1185">Reference proteome</keyword>
<proteinExistence type="predicted"/>
<organism evidence="2 3">
    <name type="scientific">Synaphobranchus kaupii</name>
    <name type="common">Kaup's arrowtooth eel</name>
    <dbReference type="NCBI Taxonomy" id="118154"/>
    <lineage>
        <taxon>Eukaryota</taxon>
        <taxon>Metazoa</taxon>
        <taxon>Chordata</taxon>
        <taxon>Craniata</taxon>
        <taxon>Vertebrata</taxon>
        <taxon>Euteleostomi</taxon>
        <taxon>Actinopterygii</taxon>
        <taxon>Neopterygii</taxon>
        <taxon>Teleostei</taxon>
        <taxon>Anguilliformes</taxon>
        <taxon>Synaphobranchidae</taxon>
        <taxon>Synaphobranchus</taxon>
    </lineage>
</organism>
<evidence type="ECO:0000256" key="1">
    <source>
        <dbReference type="SAM" id="MobiDB-lite"/>
    </source>
</evidence>
<name>A0A9Q1FZ32_SYNKA</name>
<dbReference type="AlphaFoldDB" id="A0A9Q1FZ32"/>
<gene>
    <name evidence="2" type="ORF">SKAU_G00099080</name>
</gene>
<dbReference type="Proteomes" id="UP001152622">
    <property type="component" value="Chromosome 3"/>
</dbReference>